<evidence type="ECO:0000256" key="1">
    <source>
        <dbReference type="SAM" id="MobiDB-lite"/>
    </source>
</evidence>
<dbReference type="AlphaFoldDB" id="A0AA47MEM9"/>
<dbReference type="PANTHER" id="PTHR24401:SF29">
    <property type="entry name" value="SI:CH211-243P7.3-RELATED"/>
    <property type="match status" value="1"/>
</dbReference>
<evidence type="ECO:0000313" key="4">
    <source>
        <dbReference type="Proteomes" id="UP001174136"/>
    </source>
</evidence>
<evidence type="ECO:0000259" key="2">
    <source>
        <dbReference type="Pfam" id="PF20499"/>
    </source>
</evidence>
<dbReference type="Proteomes" id="UP001174136">
    <property type="component" value="Unassembled WGS sequence"/>
</dbReference>
<feature type="domain" description="DUF6729" evidence="2">
    <location>
        <begin position="265"/>
        <end position="479"/>
    </location>
</feature>
<feature type="region of interest" description="Disordered" evidence="1">
    <location>
        <begin position="140"/>
        <end position="245"/>
    </location>
</feature>
<sequence>MGREQCVHKLLPVGKENPVCFRRQLAPVEPLASAIALAVVEASNAATTWKYLLELGFDVLKPRPWVALPKVGQLDGRGADAYSFSSPARSRHCRVAVAFFVTNVESSCDFSTNATMSSPPVQSPQRPALTLSMHLSSSTISSSATSTTTTTTTTATTASPAISSVRTTMAPSPAMSYVRTTTTPSPAMSSVRTTTTPSPAKASVRTATPGTPSPAKASVRTSTPSPAEMETSSGSMSLDTTSSADVDLPGPAPSPAPFWLPVEMKNTIPVQDQRWIASTLYHAGKLQPNLKLWYEPPAPSPIYHQAPAPDHFFSHRLMVWMPYHQWRVRVLCPTCGKQLTGYGVHKKVRKVLDIESFYLLVTEILRCTVCRLTYLSTSQTVCDQLDLPHQRMFRLILTQKYACDIRVIRLLRDRTLGNSPTRLVKQLKENHGEEWLNRLAHYLEECASFVDRPSLFPPPEPIDVLTSRWVLSVYGRDIISRLDHIKATITSAFGSILKMDSS</sequence>
<dbReference type="PANTHER" id="PTHR24401">
    <property type="entry name" value="SI:CH211-243P7.3-RELATED"/>
    <property type="match status" value="1"/>
</dbReference>
<accession>A0AA47MEM9</accession>
<evidence type="ECO:0000313" key="3">
    <source>
        <dbReference type="EMBL" id="KAK0138893.1"/>
    </source>
</evidence>
<keyword evidence="4" id="KW-1185">Reference proteome</keyword>
<dbReference type="InterPro" id="IPR046616">
    <property type="entry name" value="DUF6729"/>
</dbReference>
<dbReference type="EMBL" id="JAOPHQ010004564">
    <property type="protein sequence ID" value="KAK0138893.1"/>
    <property type="molecule type" value="Genomic_DNA"/>
</dbReference>
<name>A0AA47MEM9_MERPO</name>
<protein>
    <recommendedName>
        <fullName evidence="2">DUF6729 domain-containing protein</fullName>
    </recommendedName>
</protein>
<feature type="compositionally biased region" description="Polar residues" evidence="1">
    <location>
        <begin position="178"/>
        <end position="198"/>
    </location>
</feature>
<comment type="caution">
    <text evidence="3">The sequence shown here is derived from an EMBL/GenBank/DDBJ whole genome shotgun (WGS) entry which is preliminary data.</text>
</comment>
<feature type="compositionally biased region" description="Low complexity" evidence="1">
    <location>
        <begin position="231"/>
        <end position="243"/>
    </location>
</feature>
<organism evidence="3 4">
    <name type="scientific">Merluccius polli</name>
    <name type="common">Benguela hake</name>
    <name type="synonym">Merluccius cadenati</name>
    <dbReference type="NCBI Taxonomy" id="89951"/>
    <lineage>
        <taxon>Eukaryota</taxon>
        <taxon>Metazoa</taxon>
        <taxon>Chordata</taxon>
        <taxon>Craniata</taxon>
        <taxon>Vertebrata</taxon>
        <taxon>Euteleostomi</taxon>
        <taxon>Actinopterygii</taxon>
        <taxon>Neopterygii</taxon>
        <taxon>Teleostei</taxon>
        <taxon>Neoteleostei</taxon>
        <taxon>Acanthomorphata</taxon>
        <taxon>Zeiogadaria</taxon>
        <taxon>Gadariae</taxon>
        <taxon>Gadiformes</taxon>
        <taxon>Gadoidei</taxon>
        <taxon>Merlucciidae</taxon>
        <taxon>Merluccius</taxon>
    </lineage>
</organism>
<reference evidence="3" key="1">
    <citation type="journal article" date="2023" name="Front. Mar. Sci.">
        <title>A new Merluccius polli reference genome to investigate the effects of global change in West African waters.</title>
        <authorList>
            <person name="Mateo J.L."/>
            <person name="Blanco-Fernandez C."/>
            <person name="Garcia-Vazquez E."/>
            <person name="Machado-Schiaffino G."/>
        </authorList>
    </citation>
    <scope>NUCLEOTIDE SEQUENCE</scope>
    <source>
        <strain evidence="3">C29</strain>
        <tissue evidence="3">Fin</tissue>
    </source>
</reference>
<gene>
    <name evidence="3" type="ORF">N1851_024566</name>
</gene>
<feature type="compositionally biased region" description="Low complexity" evidence="1">
    <location>
        <begin position="140"/>
        <end position="164"/>
    </location>
</feature>
<proteinExistence type="predicted"/>
<dbReference type="Pfam" id="PF20499">
    <property type="entry name" value="DUF6729"/>
    <property type="match status" value="1"/>
</dbReference>